<evidence type="ECO:0000313" key="3">
    <source>
        <dbReference type="Proteomes" id="UP000002785"/>
    </source>
</evidence>
<dbReference type="Proteomes" id="UP000002785">
    <property type="component" value="Chromosome"/>
</dbReference>
<protein>
    <recommendedName>
        <fullName evidence="4">Lipoprotein</fullName>
    </recommendedName>
</protein>
<sequence length="87" mass="8842">MQVNAAAGTRPSRIPLPGLANAPAAPQPDPMPSRPHTPRLLTALALVLLSLTTLTGCKDGQGVRDEGPAADKAAAVSPAENQKAARN</sequence>
<feature type="region of interest" description="Disordered" evidence="1">
    <location>
        <begin position="1"/>
        <end position="38"/>
    </location>
</feature>
<feature type="compositionally biased region" description="Low complexity" evidence="1">
    <location>
        <begin position="70"/>
        <end position="79"/>
    </location>
</feature>
<feature type="region of interest" description="Disordered" evidence="1">
    <location>
        <begin position="57"/>
        <end position="87"/>
    </location>
</feature>
<gene>
    <name evidence="2" type="ORF">SSEG_07416</name>
</gene>
<dbReference type="HOGENOM" id="CLU_2482068_0_0_11"/>
<dbReference type="AlphaFoldDB" id="B5I6Y1"/>
<evidence type="ECO:0008006" key="4">
    <source>
        <dbReference type="Google" id="ProtNLM"/>
    </source>
</evidence>
<feature type="compositionally biased region" description="Low complexity" evidence="1">
    <location>
        <begin position="15"/>
        <end position="24"/>
    </location>
</feature>
<dbReference type="eggNOG" id="ENOG50325HV">
    <property type="taxonomic scope" value="Bacteria"/>
</dbReference>
<proteinExistence type="predicted"/>
<name>B5I6Y1_STRX2</name>
<reference evidence="2" key="1">
    <citation type="submission" date="2009-10" db="EMBL/GenBank/DDBJ databases">
        <title>The genome sequence of Streptomyces sviceus strain ATCC 29083.</title>
        <authorList>
            <consortium name="The Broad Institute Genome Sequencing Platform"/>
            <consortium name="Broad Institute Microbial Sequencing Center"/>
            <person name="Fischbach M."/>
            <person name="Godfrey P."/>
            <person name="Ward D."/>
            <person name="Young S."/>
            <person name="Zeng Q."/>
            <person name="Koehrsen M."/>
            <person name="Alvarado L."/>
            <person name="Berlin A.M."/>
            <person name="Bochicchio J."/>
            <person name="Borenstein D."/>
            <person name="Chapman S.B."/>
            <person name="Chen Z."/>
            <person name="Engels R."/>
            <person name="Freedman E."/>
            <person name="Gellesch M."/>
            <person name="Goldberg J."/>
            <person name="Griggs A."/>
            <person name="Gujja S."/>
            <person name="Heilman E.R."/>
            <person name="Heiman D.I."/>
            <person name="Hepburn T.A."/>
            <person name="Howarth C."/>
            <person name="Jen D."/>
            <person name="Larson L."/>
            <person name="Lewis B."/>
            <person name="Mehta T."/>
            <person name="Park D."/>
            <person name="Pearson M."/>
            <person name="Richards J."/>
            <person name="Roberts A."/>
            <person name="Saif S."/>
            <person name="Shea T.D."/>
            <person name="Shenoy N."/>
            <person name="Sisk P."/>
            <person name="Stolte C."/>
            <person name="Sykes S.N."/>
            <person name="Thomson T."/>
            <person name="Walk T."/>
            <person name="White J."/>
            <person name="Yandava C."/>
            <person name="Straight P."/>
            <person name="Clardy J."/>
            <person name="Hung D."/>
            <person name="Kolter R."/>
            <person name="Mekalanos J."/>
            <person name="Walker S."/>
            <person name="Walsh C.T."/>
            <person name="Wieland-Brown L.C."/>
            <person name="Haas B."/>
            <person name="Nusbaum C."/>
            <person name="Birren B."/>
        </authorList>
    </citation>
    <scope>NUCLEOTIDE SEQUENCE [LARGE SCALE GENOMIC DNA]</scope>
    <source>
        <strain evidence="2">ATCC 29083</strain>
    </source>
</reference>
<feature type="compositionally biased region" description="Pro residues" evidence="1">
    <location>
        <begin position="25"/>
        <end position="35"/>
    </location>
</feature>
<dbReference type="EMBL" id="CM000951">
    <property type="protein sequence ID" value="EDY60836.1"/>
    <property type="molecule type" value="Genomic_DNA"/>
</dbReference>
<organism evidence="2 3">
    <name type="scientific">Streptomyces sviceus (strain ATCC 29083 / DSM 924 / JCM 4929 / NBRC 13980 / NCIMB 11184 / NRRL 5439 / UC 5370)</name>
    <dbReference type="NCBI Taxonomy" id="463191"/>
    <lineage>
        <taxon>Bacteria</taxon>
        <taxon>Bacillati</taxon>
        <taxon>Actinomycetota</taxon>
        <taxon>Actinomycetes</taxon>
        <taxon>Kitasatosporales</taxon>
        <taxon>Streptomycetaceae</taxon>
        <taxon>Streptomyces</taxon>
    </lineage>
</organism>
<accession>B5I6Y1</accession>
<keyword evidence="3" id="KW-1185">Reference proteome</keyword>
<evidence type="ECO:0000313" key="2">
    <source>
        <dbReference type="EMBL" id="EDY60836.1"/>
    </source>
</evidence>
<evidence type="ECO:0000256" key="1">
    <source>
        <dbReference type="SAM" id="MobiDB-lite"/>
    </source>
</evidence>